<dbReference type="Proteomes" id="UP000219167">
    <property type="component" value="Unassembled WGS sequence"/>
</dbReference>
<name>A0A285V3Y3_9HYPH</name>
<proteinExistence type="predicted"/>
<reference evidence="1 2" key="1">
    <citation type="submission" date="2017-08" db="EMBL/GenBank/DDBJ databases">
        <authorList>
            <person name="de Groot N.N."/>
        </authorList>
    </citation>
    <scope>NUCLEOTIDE SEQUENCE [LARGE SCALE GENOMIC DNA]</scope>
    <source>
        <strain evidence="1 2">JC85</strain>
    </source>
</reference>
<dbReference type="AlphaFoldDB" id="A0A285V3Y3"/>
<gene>
    <name evidence="1" type="ORF">SAMN05892877_13242</name>
</gene>
<organism evidence="1 2">
    <name type="scientific">Rhizobium subbaraonis</name>
    <dbReference type="NCBI Taxonomy" id="908946"/>
    <lineage>
        <taxon>Bacteria</taxon>
        <taxon>Pseudomonadati</taxon>
        <taxon>Pseudomonadota</taxon>
        <taxon>Alphaproteobacteria</taxon>
        <taxon>Hyphomicrobiales</taxon>
        <taxon>Rhizobiaceae</taxon>
        <taxon>Rhizobium/Agrobacterium group</taxon>
        <taxon>Rhizobium</taxon>
    </lineage>
</organism>
<protein>
    <recommendedName>
        <fullName evidence="3">Phage terminase Nu1 subunit (DNA packaging protein)</fullName>
    </recommendedName>
</protein>
<dbReference type="OrthoDB" id="8400567at2"/>
<dbReference type="RefSeq" id="WP_097143094.1">
    <property type="nucleotide sequence ID" value="NZ_OBQD01000032.1"/>
</dbReference>
<evidence type="ECO:0008006" key="3">
    <source>
        <dbReference type="Google" id="ProtNLM"/>
    </source>
</evidence>
<dbReference type="EMBL" id="OBQD01000032">
    <property type="protein sequence ID" value="SOC47716.1"/>
    <property type="molecule type" value="Genomic_DNA"/>
</dbReference>
<sequence>MSEEQQAGTIPLAMAARLLMISEERVRQLVKMEYIPKVRKGMYPLVGVVQGYIRFLKDEERRSSKSATASRMQEAKATEIDMRIAEKRRELIPIDEAHAVIDTLVGKVRSEISAVPKRVTRDLAVRKKIESEVNGSLNRIAEAMVALATTLREGGDLPGGAGSDDA</sequence>
<evidence type="ECO:0000313" key="1">
    <source>
        <dbReference type="EMBL" id="SOC47716.1"/>
    </source>
</evidence>
<accession>A0A285V3Y3</accession>
<evidence type="ECO:0000313" key="2">
    <source>
        <dbReference type="Proteomes" id="UP000219167"/>
    </source>
</evidence>
<keyword evidence="2" id="KW-1185">Reference proteome</keyword>